<feature type="compositionally biased region" description="Polar residues" evidence="1">
    <location>
        <begin position="329"/>
        <end position="340"/>
    </location>
</feature>
<feature type="compositionally biased region" description="Basic and acidic residues" evidence="1">
    <location>
        <begin position="204"/>
        <end position="216"/>
    </location>
</feature>
<evidence type="ECO:0008006" key="4">
    <source>
        <dbReference type="Google" id="ProtNLM"/>
    </source>
</evidence>
<feature type="region of interest" description="Disordered" evidence="1">
    <location>
        <begin position="452"/>
        <end position="479"/>
    </location>
</feature>
<proteinExistence type="predicted"/>
<feature type="compositionally biased region" description="Basic and acidic residues" evidence="1">
    <location>
        <begin position="702"/>
        <end position="716"/>
    </location>
</feature>
<feature type="compositionally biased region" description="Polar residues" evidence="1">
    <location>
        <begin position="366"/>
        <end position="380"/>
    </location>
</feature>
<evidence type="ECO:0000313" key="2">
    <source>
        <dbReference type="EMBL" id="PGG99719.1"/>
    </source>
</evidence>
<keyword evidence="3" id="KW-1185">Reference proteome</keyword>
<feature type="compositionally biased region" description="Low complexity" evidence="1">
    <location>
        <begin position="594"/>
        <end position="608"/>
    </location>
</feature>
<feature type="compositionally biased region" description="Polar residues" evidence="1">
    <location>
        <begin position="37"/>
        <end position="54"/>
    </location>
</feature>
<feature type="region of interest" description="Disordered" evidence="1">
    <location>
        <begin position="309"/>
        <end position="419"/>
    </location>
</feature>
<feature type="region of interest" description="Disordered" evidence="1">
    <location>
        <begin position="545"/>
        <end position="567"/>
    </location>
</feature>
<feature type="compositionally biased region" description="Low complexity" evidence="1">
    <location>
        <begin position="23"/>
        <end position="36"/>
    </location>
</feature>
<dbReference type="PANTHER" id="PTHR12751">
    <property type="entry name" value="PHOSPHATASE AND ACTIN REGULATOR PHACTR"/>
    <property type="match status" value="1"/>
</dbReference>
<feature type="compositionally biased region" description="Polar residues" evidence="1">
    <location>
        <begin position="87"/>
        <end position="104"/>
    </location>
</feature>
<dbReference type="Proteomes" id="UP000224080">
    <property type="component" value="Unassembled WGS sequence"/>
</dbReference>
<protein>
    <recommendedName>
        <fullName evidence="4">Protein BNI4</fullName>
    </recommendedName>
</protein>
<comment type="caution">
    <text evidence="2">The sequence shown here is derived from an EMBL/GenBank/DDBJ whole genome shotgun (WGS) entry which is preliminary data.</text>
</comment>
<feature type="region of interest" description="Disordered" evidence="1">
    <location>
        <begin position="684"/>
        <end position="719"/>
    </location>
</feature>
<dbReference type="GO" id="GO:0003779">
    <property type="term" value="F:actin binding"/>
    <property type="evidence" value="ECO:0007669"/>
    <property type="project" value="TreeGrafter"/>
</dbReference>
<sequence length="813" mass="86498">MAALVQTIPQQTSSITLLQPRPSSSTASFPSSTTSTLQQHSQMARNQQPSRASHNNNVLGHGNGNGNGSGAGYRTSQAGQPVAPYAFTSTPSLTNTGNSLTRQNAPPLLKTEHRAVSAPSTAQSQANPTFPGVIPSRVHFPAAGSVSNSSPNIPSSVISQGSKDDSAIPTKQRTNEPAARPLSSIGFTPPSFSPTPPTTSVKPSPDRYRRGQRRAESQNGAGNASSSVANWPSQPSSTPGVKQGNSLYHSRGASADDAFTDKLQSSEQAKRYRRRSLGSLDISGLPNLSEQNPVAEPLISLVTKDLSLQSPDQRPHSAHTYSHAHKGSTESVSSIRSSPPTGKRAPPVSSPTTLKLDHKLIDNSKRATTPSPLSQPINMNPESSKPKPTTTTNPATQSPGPMKAQAPSPPAQAKEHSPAAKRLTELSKKGFHKSGKSRLRRALSFGSVAELRAASAQEPTPQAGRPGQEVSRKQQLDEELGAEQAAIAEKQEANGLGENIYSGQGHIFSGSMDNLSISSTASSASIMLRKMGKGVRRSTRSLVGLFRPKSTLNPDGDTSAPVEPMTPQVSIVNVEAERGNGQQTGNKMASEHGNNNNNNSNEPESSPSAKGRTSVESGSTATRSNHSSTDSIRAARKSILGGEKERAEVLAAVRKGILKRSGTGSNTSSPTLRPVEFKRSDVMPVPHIHDSPHSSAPSTPNGDRDRPPRSGHRRTDSVTIEGEDYFLPAGRFNATDSSSAPVTPQAVAARNISFSPRIQFHDTWPSGEYDRRGDIATCNRLTPLLAQQIKEELNTFKMEMEVHESSKVYTHFF</sequence>
<feature type="compositionally biased region" description="Gly residues" evidence="1">
    <location>
        <begin position="61"/>
        <end position="71"/>
    </location>
</feature>
<dbReference type="OrthoDB" id="5563016at2759"/>
<feature type="compositionally biased region" description="Low complexity" evidence="1">
    <location>
        <begin position="381"/>
        <end position="406"/>
    </location>
</feature>
<feature type="region of interest" description="Disordered" evidence="1">
    <location>
        <begin position="580"/>
        <end position="632"/>
    </location>
</feature>
<organism evidence="2 3">
    <name type="scientific">Blastomyces parvus</name>
    <dbReference type="NCBI Taxonomy" id="2060905"/>
    <lineage>
        <taxon>Eukaryota</taxon>
        <taxon>Fungi</taxon>
        <taxon>Dikarya</taxon>
        <taxon>Ascomycota</taxon>
        <taxon>Pezizomycotina</taxon>
        <taxon>Eurotiomycetes</taxon>
        <taxon>Eurotiomycetidae</taxon>
        <taxon>Onygenales</taxon>
        <taxon>Ajellomycetaceae</taxon>
        <taxon>Blastomyces</taxon>
    </lineage>
</organism>
<evidence type="ECO:0000256" key="1">
    <source>
        <dbReference type="SAM" id="MobiDB-lite"/>
    </source>
</evidence>
<dbReference type="EMBL" id="PDNC01000097">
    <property type="protein sequence ID" value="PGG99719.1"/>
    <property type="molecule type" value="Genomic_DNA"/>
</dbReference>
<feature type="region of interest" description="Disordered" evidence="1">
    <location>
        <begin position="1"/>
        <end position="273"/>
    </location>
</feature>
<gene>
    <name evidence="2" type="ORF">GX51_06171</name>
</gene>
<dbReference type="PANTHER" id="PTHR12751:SF18">
    <property type="entry name" value="PHOSPHATASE AND ACTIN REGULATOR 1"/>
    <property type="match status" value="1"/>
</dbReference>
<dbReference type="STRING" id="2060905.A0A2B7WT03"/>
<evidence type="ECO:0000313" key="3">
    <source>
        <dbReference type="Proteomes" id="UP000224080"/>
    </source>
</evidence>
<feature type="compositionally biased region" description="Polar residues" evidence="1">
    <location>
        <begin position="118"/>
        <end position="128"/>
    </location>
</feature>
<dbReference type="AlphaFoldDB" id="A0A2B7WT03"/>
<feature type="compositionally biased region" description="Low complexity" evidence="1">
    <location>
        <begin position="145"/>
        <end position="159"/>
    </location>
</feature>
<feature type="compositionally biased region" description="Basic and acidic residues" evidence="1">
    <location>
        <begin position="355"/>
        <end position="365"/>
    </location>
</feature>
<dbReference type="GO" id="GO:0030036">
    <property type="term" value="P:actin cytoskeleton organization"/>
    <property type="evidence" value="ECO:0007669"/>
    <property type="project" value="TreeGrafter"/>
</dbReference>
<feature type="compositionally biased region" description="Polar residues" evidence="1">
    <location>
        <begin position="614"/>
        <end position="631"/>
    </location>
</feature>
<name>A0A2B7WT03_9EURO</name>
<accession>A0A2B7WT03</accession>
<reference evidence="2 3" key="1">
    <citation type="submission" date="2017-10" db="EMBL/GenBank/DDBJ databases">
        <title>Comparative genomics in systemic dimorphic fungi from Ajellomycetaceae.</title>
        <authorList>
            <person name="Munoz J.F."/>
            <person name="Mcewen J.G."/>
            <person name="Clay O.K."/>
            <person name="Cuomo C.A."/>
        </authorList>
    </citation>
    <scope>NUCLEOTIDE SEQUENCE [LARGE SCALE GENOMIC DNA]</scope>
    <source>
        <strain evidence="2 3">UAMH130</strain>
    </source>
</reference>
<feature type="compositionally biased region" description="Polar residues" evidence="1">
    <location>
        <begin position="217"/>
        <end position="248"/>
    </location>
</feature>
<feature type="compositionally biased region" description="Polar residues" evidence="1">
    <location>
        <begin position="7"/>
        <end position="17"/>
    </location>
</feature>